<dbReference type="EMBL" id="JAFLEQ010000003">
    <property type="protein sequence ID" value="MBN9643119.1"/>
    <property type="molecule type" value="Genomic_DNA"/>
</dbReference>
<proteinExistence type="predicted"/>
<accession>A0A939DXN2</accession>
<dbReference type="RefSeq" id="WP_207117527.1">
    <property type="nucleotide sequence ID" value="NZ_JAFLEQ010000003.1"/>
</dbReference>
<dbReference type="Proteomes" id="UP000664332">
    <property type="component" value="Unassembled WGS sequence"/>
</dbReference>
<name>A0A939DXN2_9CORY</name>
<sequence length="415" mass="44257">MGELAGKRTGRCLDFTQATAEIGALRTVFDRARDALGPDEPVVWQLAGRLALALAEHDPSTDASSPLAIEAMALMTWSVGHAGRMATDSADLLTCLHRQAEVYKLLGITEDELFVRQEIVQLINRYPGRLDHRAALRASLNHALALENVMGPAVALLELEHLVAGCLERGDYSPVVLGMLTDITRLRLSAGLSAEALSAAQSALAVFDLGYPFDDNDDAVAPYAGTIVVAPDPSDPGPGDPQQVWEDTVGHCLDIIIDSSPRDRRGVGAVVGEAVSCAELCFGVGSTIALAARLRAFLWELTIATSLRKEHLTVLNSLSRDIALQTIEDAETPDNPASGTNGTLLDLQSRVNAHLGLAMAAKGRGEAARKQATNNLRLALDRGAGLDHQLRRRVEDALGELVAQPEKPHPDSGHP</sequence>
<evidence type="ECO:0000313" key="2">
    <source>
        <dbReference type="Proteomes" id="UP000664332"/>
    </source>
</evidence>
<dbReference type="AlphaFoldDB" id="A0A939DXN2"/>
<keyword evidence="2" id="KW-1185">Reference proteome</keyword>
<protein>
    <submittedName>
        <fullName evidence="1">Uncharacterized protein</fullName>
    </submittedName>
</protein>
<comment type="caution">
    <text evidence="1">The sequence shown here is derived from an EMBL/GenBank/DDBJ whole genome shotgun (WGS) entry which is preliminary data.</text>
</comment>
<organism evidence="1 2">
    <name type="scientific">Corynebacterium mendelii</name>
    <dbReference type="NCBI Taxonomy" id="2765362"/>
    <lineage>
        <taxon>Bacteria</taxon>
        <taxon>Bacillati</taxon>
        <taxon>Actinomycetota</taxon>
        <taxon>Actinomycetes</taxon>
        <taxon>Mycobacteriales</taxon>
        <taxon>Corynebacteriaceae</taxon>
        <taxon>Corynebacterium</taxon>
    </lineage>
</organism>
<gene>
    <name evidence="1" type="ORF">JZY06_00515</name>
</gene>
<reference evidence="1" key="1">
    <citation type="submission" date="2021-03" db="EMBL/GenBank/DDBJ databases">
        <authorList>
            <person name="Sun Q."/>
        </authorList>
    </citation>
    <scope>NUCLEOTIDE SEQUENCE</scope>
    <source>
        <strain evidence="1">CCM 8862</strain>
    </source>
</reference>
<evidence type="ECO:0000313" key="1">
    <source>
        <dbReference type="EMBL" id="MBN9643119.1"/>
    </source>
</evidence>